<dbReference type="InterPro" id="IPR050833">
    <property type="entry name" value="Poly_Biosynth_Transport"/>
</dbReference>
<reference evidence="7 8" key="1">
    <citation type="submission" date="2023-05" db="EMBL/GenBank/DDBJ databases">
        <title>Marinobacter albus sp. nov., a marine bacterium isolated from sand in a coastal intertidal zone of huludao.</title>
        <authorList>
            <person name="Deng T."/>
        </authorList>
    </citation>
    <scope>NUCLEOTIDE SEQUENCE [LARGE SCALE GENOMIC DNA]</scope>
    <source>
        <strain evidence="7 8">M216</strain>
    </source>
</reference>
<comment type="caution">
    <text evidence="7">The sequence shown here is derived from an EMBL/GenBank/DDBJ whole genome shotgun (WGS) entry which is preliminary data.</text>
</comment>
<feature type="transmembrane region" description="Helical" evidence="6">
    <location>
        <begin position="295"/>
        <end position="319"/>
    </location>
</feature>
<dbReference type="PANTHER" id="PTHR30250:SF11">
    <property type="entry name" value="O-ANTIGEN TRANSPORTER-RELATED"/>
    <property type="match status" value="1"/>
</dbReference>
<accession>A0ABT7HCS5</accession>
<sequence>MSQTQQMVKHSTIYAVGNISRQLVGFLMLPIYTSYLTPADYGVIGLLIFLVSLFEIILGGHMFQAVPKFFHEEDSRRRKNSVVTTAFLITSFFSGFACLIMASFSTPLSSLVFGDEKYSIYIIIFSALILTHALEQYSLTYLRIVKKPWTFFNFSMAKLALQLSLNILTIVILDWGLMGLALSSLISSVIISITLTTYTIYHTGFHLTKSLAVKILKFSWPLWISGLIGLYIGSSNRYFIRIFSSLDDVGLFELASKFGAIVGVLVWSPFSQYWQTERFAIAKTANPYPSYSLAFRMITALLLVSGISVNTFSTIIIQFMSAPPFHPATDAVPFLVLAGIFQSLTIFNNFSFMYRNRTFELTKNNIVTAAFITIFYFVLIPDYGFVGASIALAAGSIVQYAYALHIANKIYPMKINQKSLLTGIVALLLAEIVDQSFINQDLSIPSISSKILLAITFSLAVLFSLFEKNELSGSKDYVIGFFKKH</sequence>
<feature type="transmembrane region" description="Helical" evidence="6">
    <location>
        <begin position="362"/>
        <end position="379"/>
    </location>
</feature>
<evidence type="ECO:0000313" key="7">
    <source>
        <dbReference type="EMBL" id="MDK9557675.1"/>
    </source>
</evidence>
<keyword evidence="8" id="KW-1185">Reference proteome</keyword>
<dbReference type="RefSeq" id="WP_285367864.1">
    <property type="nucleotide sequence ID" value="NZ_JASSQD010000001.1"/>
</dbReference>
<proteinExistence type="predicted"/>
<name>A0ABT7HCS5_9GAMM</name>
<dbReference type="Proteomes" id="UP001223547">
    <property type="component" value="Unassembled WGS sequence"/>
</dbReference>
<evidence type="ECO:0000256" key="4">
    <source>
        <dbReference type="ARBA" id="ARBA00022989"/>
    </source>
</evidence>
<evidence type="ECO:0000256" key="2">
    <source>
        <dbReference type="ARBA" id="ARBA00022475"/>
    </source>
</evidence>
<feature type="transmembrane region" description="Helical" evidence="6">
    <location>
        <begin position="179"/>
        <end position="201"/>
    </location>
</feature>
<evidence type="ECO:0000256" key="5">
    <source>
        <dbReference type="ARBA" id="ARBA00023136"/>
    </source>
</evidence>
<feature type="transmembrane region" description="Helical" evidence="6">
    <location>
        <begin position="419"/>
        <end position="438"/>
    </location>
</feature>
<feature type="transmembrane region" description="Helical" evidence="6">
    <location>
        <begin position="82"/>
        <end position="106"/>
    </location>
</feature>
<evidence type="ECO:0000313" key="8">
    <source>
        <dbReference type="Proteomes" id="UP001223547"/>
    </source>
</evidence>
<comment type="subcellular location">
    <subcellularLocation>
        <location evidence="1">Cell membrane</location>
        <topology evidence="1">Multi-pass membrane protein</topology>
    </subcellularLocation>
</comment>
<feature type="transmembrane region" description="Helical" evidence="6">
    <location>
        <begin position="444"/>
        <end position="466"/>
    </location>
</feature>
<feature type="transmembrane region" description="Helical" evidence="6">
    <location>
        <begin position="41"/>
        <end position="61"/>
    </location>
</feature>
<feature type="transmembrane region" description="Helical" evidence="6">
    <location>
        <begin position="151"/>
        <end position="173"/>
    </location>
</feature>
<keyword evidence="2" id="KW-1003">Cell membrane</keyword>
<dbReference type="InterPro" id="IPR002797">
    <property type="entry name" value="Polysacc_synth"/>
</dbReference>
<feature type="transmembrane region" description="Helical" evidence="6">
    <location>
        <begin position="331"/>
        <end position="350"/>
    </location>
</feature>
<feature type="transmembrane region" description="Helical" evidence="6">
    <location>
        <begin position="12"/>
        <end position="35"/>
    </location>
</feature>
<organism evidence="7 8">
    <name type="scientific">Marinobacter albus</name>
    <dbReference type="NCBI Taxonomy" id="3030833"/>
    <lineage>
        <taxon>Bacteria</taxon>
        <taxon>Pseudomonadati</taxon>
        <taxon>Pseudomonadota</taxon>
        <taxon>Gammaproteobacteria</taxon>
        <taxon>Pseudomonadales</taxon>
        <taxon>Marinobacteraceae</taxon>
        <taxon>Marinobacter</taxon>
    </lineage>
</organism>
<feature type="transmembrane region" description="Helical" evidence="6">
    <location>
        <begin position="118"/>
        <end position="139"/>
    </location>
</feature>
<keyword evidence="4 6" id="KW-1133">Transmembrane helix</keyword>
<feature type="transmembrane region" description="Helical" evidence="6">
    <location>
        <begin position="385"/>
        <end position="407"/>
    </location>
</feature>
<keyword evidence="3 6" id="KW-0812">Transmembrane</keyword>
<feature type="transmembrane region" description="Helical" evidence="6">
    <location>
        <begin position="213"/>
        <end position="234"/>
    </location>
</feature>
<evidence type="ECO:0000256" key="6">
    <source>
        <dbReference type="SAM" id="Phobius"/>
    </source>
</evidence>
<dbReference type="Pfam" id="PF01943">
    <property type="entry name" value="Polysacc_synt"/>
    <property type="match status" value="1"/>
</dbReference>
<evidence type="ECO:0000256" key="3">
    <source>
        <dbReference type="ARBA" id="ARBA00022692"/>
    </source>
</evidence>
<keyword evidence="5 6" id="KW-0472">Membrane</keyword>
<evidence type="ECO:0000256" key="1">
    <source>
        <dbReference type="ARBA" id="ARBA00004651"/>
    </source>
</evidence>
<protein>
    <submittedName>
        <fullName evidence="7">Polysaccharide biosynthesis C-terminal domain-containing protein</fullName>
    </submittedName>
</protein>
<feature type="transmembrane region" description="Helical" evidence="6">
    <location>
        <begin position="254"/>
        <end position="274"/>
    </location>
</feature>
<dbReference type="PANTHER" id="PTHR30250">
    <property type="entry name" value="PST FAMILY PREDICTED COLANIC ACID TRANSPORTER"/>
    <property type="match status" value="1"/>
</dbReference>
<gene>
    <name evidence="7" type="ORF">QQF73_08575</name>
</gene>
<dbReference type="EMBL" id="JASSQD010000001">
    <property type="protein sequence ID" value="MDK9557675.1"/>
    <property type="molecule type" value="Genomic_DNA"/>
</dbReference>